<dbReference type="PANTHER" id="PTHR23534:SF1">
    <property type="entry name" value="MAJOR FACILITATOR SUPERFAMILY PROTEIN"/>
    <property type="match status" value="1"/>
</dbReference>
<dbReference type="SUPFAM" id="SSF103473">
    <property type="entry name" value="MFS general substrate transporter"/>
    <property type="match status" value="1"/>
</dbReference>
<organism evidence="4 5">
    <name type="scientific">Volvox africanus</name>
    <dbReference type="NCBI Taxonomy" id="51714"/>
    <lineage>
        <taxon>Eukaryota</taxon>
        <taxon>Viridiplantae</taxon>
        <taxon>Chlorophyta</taxon>
        <taxon>core chlorophytes</taxon>
        <taxon>Chlorophyceae</taxon>
        <taxon>CS clade</taxon>
        <taxon>Chlamydomonadales</taxon>
        <taxon>Volvocaceae</taxon>
        <taxon>Volvox</taxon>
    </lineage>
</organism>
<feature type="transmembrane region" description="Helical" evidence="2">
    <location>
        <begin position="123"/>
        <end position="142"/>
    </location>
</feature>
<comment type="caution">
    <text evidence="4">The sequence shown here is derived from an EMBL/GenBank/DDBJ whole genome shotgun (WGS) entry which is preliminary data.</text>
</comment>
<feature type="transmembrane region" description="Helical" evidence="2">
    <location>
        <begin position="57"/>
        <end position="76"/>
    </location>
</feature>
<sequence length="618" mass="64220">MFNGFRCDGKCLASTLGQSDMVKVPTERKPFGCGLVANIMKSGESPHHCSMTFRRRVLNIVGLSLGWCLMVSVMFIQLSTTTLAARDYSGSATATLPAGVMMAAATVSMTPGALLMKSFGRKPVLFLSGIAGVVGGVLMILAARFQLLWLLIVGSVPLGVCFAQANSLRFAATEFAPPGFEPKALSLVVTGAVISSAVGPEVGRHTRHALDPPYTATYCFVTGLCLLYSLLMASVEFQRLPCLAAEKAYLSADGSGSGNVGGNVGGDVGGSGDEKAAGAERACRDSSSNCCVLEKEVASAPASFPFQDGAASMPVPVALPSSEQQSTVRSPVITGASGGVVGGTSIGRSEGAVVIISTSPSLRESGVPAFEAVPDFSGRHGQPDDSNALGLELGPSDTCNLKADVVRSNSIRADSTTGGTPGAPSETPLHSVFLSWQYVVPVLTASLSYCGMAGMMTASPLAIRDSNYDFDKTTQVIQVHIISMFLPSLLTGHVIGLISARWTMTLGSVLLMCGTAIFFAGKQLSVFFGGNSVVGLGWNWAYVGASALVTGAYQPDTKFVAQGVMDTAVLFGTGLSVVLAGTLYSRLGWVVYTAVFMGCSGLMVVMDILLILVLHRRT</sequence>
<reference evidence="4" key="1">
    <citation type="journal article" date="2021" name="Proc. Natl. Acad. Sci. U.S.A.">
        <title>Three genomes in the algal genus Volvox reveal the fate of a haploid sex-determining region after a transition to homothallism.</title>
        <authorList>
            <person name="Yamamoto K."/>
            <person name="Hamaji T."/>
            <person name="Kawai-Toyooka H."/>
            <person name="Matsuzaki R."/>
            <person name="Takahashi F."/>
            <person name="Nishimura Y."/>
            <person name="Kawachi M."/>
            <person name="Noguchi H."/>
            <person name="Minakuchi Y."/>
            <person name="Umen J.G."/>
            <person name="Toyoda A."/>
            <person name="Nozaki H."/>
        </authorList>
    </citation>
    <scope>NUCLEOTIDE SEQUENCE</scope>
    <source>
        <strain evidence="4">NIES-3780</strain>
    </source>
</reference>
<feature type="transmembrane region" description="Helical" evidence="2">
    <location>
        <begin position="565"/>
        <end position="584"/>
    </location>
</feature>
<dbReference type="GO" id="GO:0022857">
    <property type="term" value="F:transmembrane transporter activity"/>
    <property type="evidence" value="ECO:0007669"/>
    <property type="project" value="InterPro"/>
</dbReference>
<feature type="domain" description="Major facilitator superfamily (MFS) profile" evidence="3">
    <location>
        <begin position="437"/>
        <end position="618"/>
    </location>
</feature>
<feature type="transmembrane region" description="Helical" evidence="2">
    <location>
        <begin position="590"/>
        <end position="614"/>
    </location>
</feature>
<dbReference type="InterPro" id="IPR036259">
    <property type="entry name" value="MFS_trans_sf"/>
</dbReference>
<dbReference type="Gene3D" id="1.20.1250.20">
    <property type="entry name" value="MFS general substrate transporter like domains"/>
    <property type="match status" value="2"/>
</dbReference>
<accession>A0A8J4AS74</accession>
<feature type="transmembrane region" description="Helical" evidence="2">
    <location>
        <begin position="148"/>
        <end position="172"/>
    </location>
</feature>
<evidence type="ECO:0000313" key="4">
    <source>
        <dbReference type="EMBL" id="GIL46841.1"/>
    </source>
</evidence>
<proteinExistence type="predicted"/>
<keyword evidence="2" id="KW-0472">Membrane</keyword>
<dbReference type="PROSITE" id="PS50850">
    <property type="entry name" value="MFS"/>
    <property type="match status" value="1"/>
</dbReference>
<comment type="subcellular location">
    <subcellularLocation>
        <location evidence="1">Membrane</location>
        <topology evidence="1">Multi-pass membrane protein</topology>
    </subcellularLocation>
</comment>
<evidence type="ECO:0000256" key="2">
    <source>
        <dbReference type="SAM" id="Phobius"/>
    </source>
</evidence>
<dbReference type="AlphaFoldDB" id="A0A8J4AS74"/>
<evidence type="ECO:0000256" key="1">
    <source>
        <dbReference type="ARBA" id="ARBA00004141"/>
    </source>
</evidence>
<feature type="transmembrane region" description="Helical" evidence="2">
    <location>
        <begin position="533"/>
        <end position="553"/>
    </location>
</feature>
<keyword evidence="2" id="KW-1133">Transmembrane helix</keyword>
<feature type="transmembrane region" description="Helical" evidence="2">
    <location>
        <begin position="96"/>
        <end position="116"/>
    </location>
</feature>
<protein>
    <recommendedName>
        <fullName evidence="3">Major facilitator superfamily (MFS) profile domain-containing protein</fullName>
    </recommendedName>
</protein>
<keyword evidence="5" id="KW-1185">Reference proteome</keyword>
<dbReference type="Proteomes" id="UP000747399">
    <property type="component" value="Unassembled WGS sequence"/>
</dbReference>
<dbReference type="GO" id="GO:0016020">
    <property type="term" value="C:membrane"/>
    <property type="evidence" value="ECO:0007669"/>
    <property type="project" value="UniProtKB-SubCell"/>
</dbReference>
<keyword evidence="2" id="KW-0812">Transmembrane</keyword>
<gene>
    <name evidence="4" type="ORF">Vafri_3725</name>
</gene>
<evidence type="ECO:0000259" key="3">
    <source>
        <dbReference type="PROSITE" id="PS50850"/>
    </source>
</evidence>
<dbReference type="EMBL" id="BNCO01000004">
    <property type="protein sequence ID" value="GIL46841.1"/>
    <property type="molecule type" value="Genomic_DNA"/>
</dbReference>
<evidence type="ECO:0000313" key="5">
    <source>
        <dbReference type="Proteomes" id="UP000747399"/>
    </source>
</evidence>
<feature type="transmembrane region" description="Helical" evidence="2">
    <location>
        <begin position="184"/>
        <end position="202"/>
    </location>
</feature>
<dbReference type="InterPro" id="IPR020846">
    <property type="entry name" value="MFS_dom"/>
</dbReference>
<name>A0A8J4AS74_9CHLO</name>
<feature type="transmembrane region" description="Helical" evidence="2">
    <location>
        <begin position="438"/>
        <end position="463"/>
    </location>
</feature>
<feature type="transmembrane region" description="Helical" evidence="2">
    <location>
        <begin position="502"/>
        <end position="521"/>
    </location>
</feature>
<feature type="transmembrane region" description="Helical" evidence="2">
    <location>
        <begin position="214"/>
        <end position="231"/>
    </location>
</feature>
<dbReference type="PANTHER" id="PTHR23534">
    <property type="entry name" value="MFS PERMEASE"/>
    <property type="match status" value="1"/>
</dbReference>
<feature type="transmembrane region" description="Helical" evidence="2">
    <location>
        <begin position="475"/>
        <end position="495"/>
    </location>
</feature>